<feature type="domain" description="AB hydrolase-1" evidence="1">
    <location>
        <begin position="22"/>
        <end position="251"/>
    </location>
</feature>
<protein>
    <recommendedName>
        <fullName evidence="1">AB hydrolase-1 domain-containing protein</fullName>
    </recommendedName>
</protein>
<dbReference type="AlphaFoldDB" id="A0A2H3L6R5"/>
<dbReference type="PRINTS" id="PR00111">
    <property type="entry name" value="ABHYDROLASE"/>
</dbReference>
<keyword evidence="3" id="KW-1185">Reference proteome</keyword>
<evidence type="ECO:0000313" key="2">
    <source>
        <dbReference type="EMBL" id="PDV97956.1"/>
    </source>
</evidence>
<organism evidence="2 3">
    <name type="scientific">Candidatus Chloroploca asiatica</name>
    <dbReference type="NCBI Taxonomy" id="1506545"/>
    <lineage>
        <taxon>Bacteria</taxon>
        <taxon>Bacillati</taxon>
        <taxon>Chloroflexota</taxon>
        <taxon>Chloroflexia</taxon>
        <taxon>Chloroflexales</taxon>
        <taxon>Chloroflexineae</taxon>
        <taxon>Oscillochloridaceae</taxon>
        <taxon>Candidatus Chloroploca</taxon>
    </lineage>
</organism>
<dbReference type="InterPro" id="IPR000639">
    <property type="entry name" value="Epox_hydrolase-like"/>
</dbReference>
<dbReference type="InterPro" id="IPR000073">
    <property type="entry name" value="AB_hydrolase_1"/>
</dbReference>
<evidence type="ECO:0000313" key="3">
    <source>
        <dbReference type="Proteomes" id="UP000220922"/>
    </source>
</evidence>
<dbReference type="SUPFAM" id="SSF53474">
    <property type="entry name" value="alpha/beta-Hydrolases"/>
    <property type="match status" value="1"/>
</dbReference>
<dbReference type="Gene3D" id="3.40.50.1820">
    <property type="entry name" value="alpha/beta hydrolase"/>
    <property type="match status" value="1"/>
</dbReference>
<dbReference type="Proteomes" id="UP000220922">
    <property type="component" value="Unassembled WGS sequence"/>
</dbReference>
<sequence>MMETYLNGLRLAYEDEGSGPPLLLLHAFPFNGAMWNDQVAVLRDRYRVIVPDLRGFGKSGAPNEVYFMQQYADDLALLLATLAVKQATVIGLSMGGYIAFELWRSHRSLINGLVLADTRAGADSSEGKVARETNACLAESQGSTAIADILLPKLIAPGASDELRASLRATISATNPAGIAGALRGMALRPDSTIDLPTIAVPVLIIVGAEDILTPPSEAHLMQKYLPESKVALIEGAGHLSNLEQPASFNAVLSEFLDHRLG</sequence>
<dbReference type="EMBL" id="LYXE01000118">
    <property type="protein sequence ID" value="PDV97956.1"/>
    <property type="molecule type" value="Genomic_DNA"/>
</dbReference>
<dbReference type="PANTHER" id="PTHR43798">
    <property type="entry name" value="MONOACYLGLYCEROL LIPASE"/>
    <property type="match status" value="1"/>
</dbReference>
<comment type="caution">
    <text evidence="2">The sequence shown here is derived from an EMBL/GenBank/DDBJ whole genome shotgun (WGS) entry which is preliminary data.</text>
</comment>
<proteinExistence type="predicted"/>
<dbReference type="PRINTS" id="PR00412">
    <property type="entry name" value="EPOXHYDRLASE"/>
</dbReference>
<dbReference type="OrthoDB" id="252464at2"/>
<dbReference type="InterPro" id="IPR029058">
    <property type="entry name" value="AB_hydrolase_fold"/>
</dbReference>
<dbReference type="GO" id="GO:0003824">
    <property type="term" value="F:catalytic activity"/>
    <property type="evidence" value="ECO:0007669"/>
    <property type="project" value="InterPro"/>
</dbReference>
<name>A0A2H3L6R5_9CHLR</name>
<dbReference type="InterPro" id="IPR050266">
    <property type="entry name" value="AB_hydrolase_sf"/>
</dbReference>
<evidence type="ECO:0000259" key="1">
    <source>
        <dbReference type="Pfam" id="PF12697"/>
    </source>
</evidence>
<accession>A0A2H3L6R5</accession>
<gene>
    <name evidence="2" type="ORF">A9Q02_16890</name>
</gene>
<reference evidence="2 3" key="1">
    <citation type="submission" date="2016-05" db="EMBL/GenBank/DDBJ databases">
        <authorList>
            <person name="Lavstsen T."/>
            <person name="Jespersen J.S."/>
        </authorList>
    </citation>
    <scope>NUCLEOTIDE SEQUENCE [LARGE SCALE GENOMIC DNA]</scope>
    <source>
        <strain evidence="2 3">B7-9</strain>
    </source>
</reference>
<dbReference type="Pfam" id="PF12697">
    <property type="entry name" value="Abhydrolase_6"/>
    <property type="match status" value="1"/>
</dbReference>